<feature type="compositionally biased region" description="Basic residues" evidence="1">
    <location>
        <begin position="119"/>
        <end position="130"/>
    </location>
</feature>
<name>A0ABQ9I2J6_9NEOP</name>
<organism evidence="2 3">
    <name type="scientific">Dryococelus australis</name>
    <dbReference type="NCBI Taxonomy" id="614101"/>
    <lineage>
        <taxon>Eukaryota</taxon>
        <taxon>Metazoa</taxon>
        <taxon>Ecdysozoa</taxon>
        <taxon>Arthropoda</taxon>
        <taxon>Hexapoda</taxon>
        <taxon>Insecta</taxon>
        <taxon>Pterygota</taxon>
        <taxon>Neoptera</taxon>
        <taxon>Polyneoptera</taxon>
        <taxon>Phasmatodea</taxon>
        <taxon>Verophasmatodea</taxon>
        <taxon>Anareolatae</taxon>
        <taxon>Phasmatidae</taxon>
        <taxon>Eurycanthinae</taxon>
        <taxon>Dryococelus</taxon>
    </lineage>
</organism>
<proteinExistence type="predicted"/>
<sequence>MQCRVDSECSMILCVSRNRSAKHYRHRASPDCNTVASFDSSGSESRGGLNRYYRQAWENLHQTAGAKAPLQRKETLDEPPKRYHNLPPPARAEGLRDGSELVITDVVPPKPSAIAAAEKKRHHHHHHHHHGGGEWRQQPHGRPMHKNSDQCANESNVVLHIPYNMSIYHTTDGSNPGRGRNAVVVRQVSFRKTWGDMHLLTLS</sequence>
<feature type="compositionally biased region" description="Basic and acidic residues" evidence="1">
    <location>
        <begin position="71"/>
        <end position="81"/>
    </location>
</feature>
<evidence type="ECO:0000313" key="2">
    <source>
        <dbReference type="EMBL" id="KAJ8890832.1"/>
    </source>
</evidence>
<gene>
    <name evidence="2" type="ORF">PR048_010341</name>
</gene>
<evidence type="ECO:0000256" key="1">
    <source>
        <dbReference type="SAM" id="MobiDB-lite"/>
    </source>
</evidence>
<feature type="region of interest" description="Disordered" evidence="1">
    <location>
        <begin position="117"/>
        <end position="149"/>
    </location>
</feature>
<keyword evidence="3" id="KW-1185">Reference proteome</keyword>
<reference evidence="2 3" key="1">
    <citation type="submission" date="2023-02" db="EMBL/GenBank/DDBJ databases">
        <title>LHISI_Scaffold_Assembly.</title>
        <authorList>
            <person name="Stuart O.P."/>
            <person name="Cleave R."/>
            <person name="Magrath M.J.L."/>
            <person name="Mikheyev A.S."/>
        </authorList>
    </citation>
    <scope>NUCLEOTIDE SEQUENCE [LARGE SCALE GENOMIC DNA]</scope>
    <source>
        <strain evidence="2">Daus_M_001</strain>
        <tissue evidence="2">Leg muscle</tissue>
    </source>
</reference>
<evidence type="ECO:0000313" key="3">
    <source>
        <dbReference type="Proteomes" id="UP001159363"/>
    </source>
</evidence>
<protein>
    <submittedName>
        <fullName evidence="2">Uncharacterized protein</fullName>
    </submittedName>
</protein>
<accession>A0ABQ9I2J6</accession>
<dbReference type="Proteomes" id="UP001159363">
    <property type="component" value="Chromosome 3"/>
</dbReference>
<dbReference type="EMBL" id="JARBHB010000003">
    <property type="protein sequence ID" value="KAJ8890832.1"/>
    <property type="molecule type" value="Genomic_DNA"/>
</dbReference>
<feature type="region of interest" description="Disordered" evidence="1">
    <location>
        <begin position="63"/>
        <end position="96"/>
    </location>
</feature>
<comment type="caution">
    <text evidence="2">The sequence shown here is derived from an EMBL/GenBank/DDBJ whole genome shotgun (WGS) entry which is preliminary data.</text>
</comment>